<evidence type="ECO:0000313" key="3">
    <source>
        <dbReference type="Proteomes" id="UP000717515"/>
    </source>
</evidence>
<name>A0A9P8D2B7_MORAP</name>
<reference evidence="2" key="1">
    <citation type="submission" date="2021-07" db="EMBL/GenBank/DDBJ databases">
        <title>Draft genome of Mortierella alpina, strain LL118, isolated from an aspen leaf litter sample.</title>
        <authorList>
            <person name="Yang S."/>
            <person name="Vinatzer B.A."/>
        </authorList>
    </citation>
    <scope>NUCLEOTIDE SEQUENCE</scope>
    <source>
        <strain evidence="2">LL118</strain>
    </source>
</reference>
<sequence>SLVKRDLLTALNHGKHRHHSHAHKPHHDHHDQHDHPACRPSKGPEVNYTDVIPMHKPCPKSDRKDIDGTFKQLTCPDQALLSPLLRLGAFGQAAINAVDRHNTDGDCKDEHHEHHWQDKCTDVGTFCGIDIFGCNSINDGLYYCDAIGNDPQLLEVCDIGACVSRKDRDGAARCGDDTCICVKTGYICGSSFPKTCRLDENSLYSCTAGSKPVLHQKCAGSNCPAGSDACSKDPIDTQCLCQAPGTICGSAFPKKCGLTSGALYVCPDKGEPPKFLEDNSEDCTTEEDDCLCTNTGDYCGSSFPASCGLKASALYTCSVKGERPVFKQECPSGQCPANAHECGAVPKCVCTEKGDFCGATFPSECNLRADAVYTCLEIGDAPIFKKGCLSGVCPSNAHDCEEEMKCICPGAGDFCGSNFANDCDLKPNSIYSCAGNGERPVFKEECPSGRCRRSTNTCVPARNCLCKEEGTICGATFDDSCALIHNALYECADAGVPPVLLKLCPSKVCESGQKECGELGPCVCKTSGQICGASFDAACKLNATSLYYCKEAGSTPSEIESCASKSCPANSTACDPDPCLCKSSGQICGSSFPGQCGYNSTALYFCKSEGSKPEFVRVCDSNICPQGATNCGVIPTPDLCLCKNGREQICGSSFDATCKLDPDTIYYCSKTGDSPVAIEKCKVGTCSGNGHNCERPFTCRCKAKGTICGAAADPTCGLDPKSTYLCTGGSFVQNNTCTTACDYTKGECFDKCKCPAGGLVCGSTFPGCGLNDQSLYSCVKGRKPVLLRECKPGQCISGPAPPITFAYPGPVSGEYQDTCGPNPCYCDPGEQLVCDSMFPDDCKLQKGSILSCPGTGGKPVPVETCDPSVCTNINGAAQCEPSPCNCIDAGSYCGSSFPEVCHFPPNSVYSCLKAESKPILATSCDPQQCISNGKNAECTKDPCKCATTNATVCASSFPISCRLKTDVVYSCPTIGEYPVEVAVCTPEKCVVVDAVGQCDKNPCLCNSAINRLCGSEFPEKCGYVATAIYSCPAALVKPVLIEECPSGLVCANEQSGPTCHSDLCHCHSSDIGKNICGSTLFDGCEYDDNVIYTCYADGNEWEPVRTCSPGECILADGVPKCSRDDCICKPDSHGKEFCDTNFPSVCGLVGDSVYVCTAGETPVLKESCPPNKCEHNALAGTAICKNPLCNCPAGAITACSADFPATCNYDPNSVYTCTDPKNPAKLEDCNPVTCISSPPTARCNEDPCACRAGDTTVCGSSFPETCMLKPEGIYQCVGNKYPLLISECTPTACYILNGTAFCERDDCVCKDGQQTACYFDFPATCGFSQDSQQVLKCDGPGSKPALDIKCSTECIVDVPDVSSKCKPDICTCAPYMTGKQVCASQFPSECGYLSDKLYYCPAHDVRPTVLQECTLPSQCVVDLDTGSCVTPIDPCKCPAGKEQVCGTAFNSTCGWIDTALYDCKNRAGQDPVLITNCTPRTCNPGETTASCSPDPCLCKEASPGAYCGSTLPTECKFDPNTLYACVEAGVRPAEVAKCETGTCDPSTSSCVTDPCTCTTNKPTCGSDFDATCGLNPNGLYNCPAVGKKPILDKTCTAGCVKGSGQCTPDPCKCTKTELKCGSAFDPSCMLNKDTLYECKKAGDDPLVKQQCIAGGCVAGTAVCQPDPCKCGTAATTCGKDYLRRCGFIPDTIYTCSGQGATPQPSITCESGLCASVNGSAICKPDCTCKTNLDTCGVDFPTKCGLNVDTLFTCNNIGDTPVPKEVCKPGACKTGTHQCFVDPCACKSIGQLCGKDICSTLRADTVYICNNEGATPVPSTVCPVGKCNGGKCAPTEECLCTQNGPFCGAELPCPGLNPEFYYSCSIGKKPFPFGYCRDNKPTDGSCLCNDGYGMCSTYFPFECGYDQNQVMGCPNGRDTKPVTVTQCGVGRCTNQIKCDTNCKCTSTADVCGKQFDPACNYEQGSTYKCSAAGAIPVLYKKCGPADLCIPNFSGARCVGECQCKDVDTACGAAFPSLCGFQASMLYRCDYAGARPESPKSCPVPCNPQNGPDRCGMTEFTGR</sequence>
<gene>
    <name evidence="2" type="ORF">KVV02_002663</name>
</gene>
<feature type="compositionally biased region" description="Basic and acidic residues" evidence="1">
    <location>
        <begin position="28"/>
        <end position="37"/>
    </location>
</feature>
<feature type="non-terminal residue" evidence="2">
    <location>
        <position position="1"/>
    </location>
</feature>
<proteinExistence type="predicted"/>
<protein>
    <submittedName>
        <fullName evidence="2">Uncharacterized protein</fullName>
    </submittedName>
</protein>
<organism evidence="2 3">
    <name type="scientific">Mortierella alpina</name>
    <name type="common">Oleaginous fungus</name>
    <name type="synonym">Mortierella renispora</name>
    <dbReference type="NCBI Taxonomy" id="64518"/>
    <lineage>
        <taxon>Eukaryota</taxon>
        <taxon>Fungi</taxon>
        <taxon>Fungi incertae sedis</taxon>
        <taxon>Mucoromycota</taxon>
        <taxon>Mortierellomycotina</taxon>
        <taxon>Mortierellomycetes</taxon>
        <taxon>Mortierellales</taxon>
        <taxon>Mortierellaceae</taxon>
        <taxon>Mortierella</taxon>
    </lineage>
</organism>
<feature type="compositionally biased region" description="Basic residues" evidence="1">
    <location>
        <begin position="13"/>
        <end position="27"/>
    </location>
</feature>
<accession>A0A9P8D2B7</accession>
<feature type="region of interest" description="Disordered" evidence="1">
    <location>
        <begin position="13"/>
        <end position="46"/>
    </location>
</feature>
<evidence type="ECO:0000313" key="2">
    <source>
        <dbReference type="EMBL" id="KAG9327210.1"/>
    </source>
</evidence>
<evidence type="ECO:0000256" key="1">
    <source>
        <dbReference type="SAM" id="MobiDB-lite"/>
    </source>
</evidence>
<dbReference type="EMBL" id="JAIFTL010000007">
    <property type="protein sequence ID" value="KAG9327210.1"/>
    <property type="molecule type" value="Genomic_DNA"/>
</dbReference>
<dbReference type="Proteomes" id="UP000717515">
    <property type="component" value="Unassembled WGS sequence"/>
</dbReference>
<comment type="caution">
    <text evidence="2">The sequence shown here is derived from an EMBL/GenBank/DDBJ whole genome shotgun (WGS) entry which is preliminary data.</text>
</comment>